<comment type="caution">
    <text evidence="3">The sequence shown here is derived from an EMBL/GenBank/DDBJ whole genome shotgun (WGS) entry which is preliminary data.</text>
</comment>
<dbReference type="VEuPathDB" id="TrichDB:TRFO_30039"/>
<dbReference type="InterPro" id="IPR036397">
    <property type="entry name" value="RNaseH_sf"/>
</dbReference>
<dbReference type="PANTHER" id="PTHR19303:SF74">
    <property type="entry name" value="POGO TRANSPOSABLE ELEMENT WITH KRAB DOMAIN"/>
    <property type="match status" value="1"/>
</dbReference>
<name>A0A1J4JZ52_9EUKA</name>
<dbReference type="Proteomes" id="UP000179807">
    <property type="component" value="Unassembled WGS sequence"/>
</dbReference>
<accession>A0A1J4JZ52</accession>
<dbReference type="GO" id="GO:0003677">
    <property type="term" value="F:DNA binding"/>
    <property type="evidence" value="ECO:0007669"/>
    <property type="project" value="UniProtKB-KW"/>
</dbReference>
<keyword evidence="4" id="KW-1185">Reference proteome</keyword>
<protein>
    <recommendedName>
        <fullName evidence="2">HTH CENPB-type domain-containing protein</fullName>
    </recommendedName>
</protein>
<proteinExistence type="predicted"/>
<evidence type="ECO:0000313" key="3">
    <source>
        <dbReference type="EMBL" id="OHT02774.1"/>
    </source>
</evidence>
<keyword evidence="1" id="KW-0238">DNA-binding</keyword>
<dbReference type="AlphaFoldDB" id="A0A1J4JZ52"/>
<dbReference type="GeneID" id="94841822"/>
<sequence>MKPVSVSPLTRCIDIFGVQEGNELHQHLKDAAFRSASSLQQQIAILQQLNSAIRIRDLVKLLSISNYKYYKAILNQAPDEDKAIETPSRRLFSDEEEQIILEKIKEHQLNHDCCTGKEVRDIVAEMFMKKTGKHITINRNWLKNFRQRHSDNLCKVKTNSVDDQRANMSVEEVEAYIQNIEKLIQNPPIPQLLINFDETGFGRRPDKGKQKSVYCIKGLPVKPYWREKTDNYHVSLVAGITAACTSIRPLLISTRKTMDAEINKTFIERWANYFPTSKGYMTTESMLYYVSYHLAPYIQQIRSIFGKDQRCVIIADGCSSHFNPKVVTELEKIGNIEIIPLPPHSSHISQMLDAAVFASVKKRFASISGDPTLESKFIRKLARIKKAYETAVSDDLIRSAWEATGFSITINKGQVVAYSLKEEFKSILRGVALKQEPVLPNQ</sequence>
<dbReference type="InterPro" id="IPR006600">
    <property type="entry name" value="HTH_CenpB_DNA-bd_dom"/>
</dbReference>
<dbReference type="PROSITE" id="PS51253">
    <property type="entry name" value="HTH_CENPB"/>
    <property type="match status" value="1"/>
</dbReference>
<organism evidence="3 4">
    <name type="scientific">Tritrichomonas foetus</name>
    <dbReference type="NCBI Taxonomy" id="1144522"/>
    <lineage>
        <taxon>Eukaryota</taxon>
        <taxon>Metamonada</taxon>
        <taxon>Parabasalia</taxon>
        <taxon>Tritrichomonadida</taxon>
        <taxon>Tritrichomonadidae</taxon>
        <taxon>Tritrichomonas</taxon>
    </lineage>
</organism>
<gene>
    <name evidence="3" type="ORF">TRFO_30039</name>
</gene>
<dbReference type="EMBL" id="MLAK01000853">
    <property type="protein sequence ID" value="OHT02774.1"/>
    <property type="molecule type" value="Genomic_DNA"/>
</dbReference>
<dbReference type="Gene3D" id="3.30.420.10">
    <property type="entry name" value="Ribonuclease H-like superfamily/Ribonuclease H"/>
    <property type="match status" value="1"/>
</dbReference>
<dbReference type="GO" id="GO:0005634">
    <property type="term" value="C:nucleus"/>
    <property type="evidence" value="ECO:0007669"/>
    <property type="project" value="TreeGrafter"/>
</dbReference>
<dbReference type="InterPro" id="IPR050863">
    <property type="entry name" value="CenT-Element_Derived"/>
</dbReference>
<evidence type="ECO:0000313" key="4">
    <source>
        <dbReference type="Proteomes" id="UP000179807"/>
    </source>
</evidence>
<feature type="domain" description="HTH CENPB-type" evidence="2">
    <location>
        <begin position="84"/>
        <end position="155"/>
    </location>
</feature>
<dbReference type="OrthoDB" id="10072016at2759"/>
<dbReference type="Pfam" id="PF03184">
    <property type="entry name" value="DDE_1"/>
    <property type="match status" value="1"/>
</dbReference>
<dbReference type="RefSeq" id="XP_068355910.1">
    <property type="nucleotide sequence ID" value="XM_068507118.1"/>
</dbReference>
<dbReference type="InterPro" id="IPR004875">
    <property type="entry name" value="DDE_SF_endonuclease_dom"/>
</dbReference>
<evidence type="ECO:0000259" key="2">
    <source>
        <dbReference type="PROSITE" id="PS51253"/>
    </source>
</evidence>
<reference evidence="3" key="1">
    <citation type="submission" date="2016-10" db="EMBL/GenBank/DDBJ databases">
        <authorList>
            <person name="Benchimol M."/>
            <person name="Almeida L.G."/>
            <person name="Vasconcelos A.T."/>
            <person name="Perreira-Neves A."/>
            <person name="Rosa I.A."/>
            <person name="Tasca T."/>
            <person name="Bogo M.R."/>
            <person name="de Souza W."/>
        </authorList>
    </citation>
    <scope>NUCLEOTIDE SEQUENCE [LARGE SCALE GENOMIC DNA]</scope>
    <source>
        <strain evidence="3">K</strain>
    </source>
</reference>
<evidence type="ECO:0000256" key="1">
    <source>
        <dbReference type="ARBA" id="ARBA00023125"/>
    </source>
</evidence>
<dbReference type="PANTHER" id="PTHR19303">
    <property type="entry name" value="TRANSPOSON"/>
    <property type="match status" value="1"/>
</dbReference>